<evidence type="ECO:0000313" key="2">
    <source>
        <dbReference type="Proteomes" id="UP001139031"/>
    </source>
</evidence>
<name>A0ABS7TWB7_9BACT</name>
<dbReference type="EMBL" id="JAIRAU010000031">
    <property type="protein sequence ID" value="MBZ5712509.1"/>
    <property type="molecule type" value="Genomic_DNA"/>
</dbReference>
<keyword evidence="2" id="KW-1185">Reference proteome</keyword>
<sequence>MNHLVRTLAVLAVLVVPERARADDDDYSGNNYGRIDLIHLDSGHQGRGPCLQMKPSIPGKSAWACLWRNNPLYTELRELIQAAFITGKRCIVYWSAVDPSSHKTIDRVECWRT</sequence>
<comment type="caution">
    <text evidence="1">The sequence shown here is derived from an EMBL/GenBank/DDBJ whole genome shotgun (WGS) entry which is preliminary data.</text>
</comment>
<protein>
    <submittedName>
        <fullName evidence="1">Uncharacterized protein</fullName>
    </submittedName>
</protein>
<dbReference type="RefSeq" id="WP_224194265.1">
    <property type="nucleotide sequence ID" value="NZ_JAIRAU010000031.1"/>
</dbReference>
<reference evidence="1" key="1">
    <citation type="submission" date="2021-08" db="EMBL/GenBank/DDBJ databases">
        <authorList>
            <person name="Stevens D.C."/>
        </authorList>
    </citation>
    <scope>NUCLEOTIDE SEQUENCE</scope>
    <source>
        <strain evidence="1">DSM 53165</strain>
    </source>
</reference>
<dbReference type="Proteomes" id="UP001139031">
    <property type="component" value="Unassembled WGS sequence"/>
</dbReference>
<organism evidence="1 2">
    <name type="scientific">Nannocystis pusilla</name>
    <dbReference type="NCBI Taxonomy" id="889268"/>
    <lineage>
        <taxon>Bacteria</taxon>
        <taxon>Pseudomonadati</taxon>
        <taxon>Myxococcota</taxon>
        <taxon>Polyangia</taxon>
        <taxon>Nannocystales</taxon>
        <taxon>Nannocystaceae</taxon>
        <taxon>Nannocystis</taxon>
    </lineage>
</organism>
<gene>
    <name evidence="1" type="ORF">K7C98_24975</name>
</gene>
<evidence type="ECO:0000313" key="1">
    <source>
        <dbReference type="EMBL" id="MBZ5712509.1"/>
    </source>
</evidence>
<proteinExistence type="predicted"/>
<accession>A0ABS7TWB7</accession>